<feature type="transmembrane region" description="Helical" evidence="5">
    <location>
        <begin position="64"/>
        <end position="84"/>
    </location>
</feature>
<feature type="transmembrane region" description="Helical" evidence="5">
    <location>
        <begin position="7"/>
        <end position="25"/>
    </location>
</feature>
<reference evidence="7" key="1">
    <citation type="submission" date="2022-07" db="EMBL/GenBank/DDBJ databases">
        <title>Phylogenomic reconstructions and comparative analyses of Kickxellomycotina fungi.</title>
        <authorList>
            <person name="Reynolds N.K."/>
            <person name="Stajich J.E."/>
            <person name="Barry K."/>
            <person name="Grigoriev I.V."/>
            <person name="Crous P."/>
            <person name="Smith M.E."/>
        </authorList>
    </citation>
    <scope>NUCLEOTIDE SEQUENCE</scope>
    <source>
        <strain evidence="7">NRRL 3115</strain>
    </source>
</reference>
<feature type="transmembrane region" description="Helical" evidence="5">
    <location>
        <begin position="96"/>
        <end position="121"/>
    </location>
</feature>
<accession>A0A9W8KYA7</accession>
<dbReference type="Proteomes" id="UP001151518">
    <property type="component" value="Unassembled WGS sequence"/>
</dbReference>
<feature type="transmembrane region" description="Helical" evidence="5">
    <location>
        <begin position="133"/>
        <end position="159"/>
    </location>
</feature>
<sequence length="237" mass="26194">MVAGDQATAGVLLLSLGLYYALVHGPLTRRIPAASVFLLWFTLAYLLCLKIYKPSIQNTKRRVLYVVLSMLVSIELTILTKFVLQSRAVRKLADSLWHSICRSVLGMLSGIAFACYLFGMANNGLLESSVKKAMFVLCFALAGLLFKEWAVGFLGSYLVALGIDCFWRTGYIAHMAQLADLLPLMGTVSYRTGQDVMCLQALVLVLAAAGAALRWWLMVRRLKAKLSDDLFALETIE</sequence>
<evidence type="ECO:0000259" key="6">
    <source>
        <dbReference type="Pfam" id="PF13886"/>
    </source>
</evidence>
<evidence type="ECO:0000313" key="7">
    <source>
        <dbReference type="EMBL" id="KAJ2679322.1"/>
    </source>
</evidence>
<keyword evidence="3 5" id="KW-1133">Transmembrane helix</keyword>
<organism evidence="7 8">
    <name type="scientific">Coemansia spiralis</name>
    <dbReference type="NCBI Taxonomy" id="417178"/>
    <lineage>
        <taxon>Eukaryota</taxon>
        <taxon>Fungi</taxon>
        <taxon>Fungi incertae sedis</taxon>
        <taxon>Zoopagomycota</taxon>
        <taxon>Kickxellomycotina</taxon>
        <taxon>Kickxellomycetes</taxon>
        <taxon>Kickxellales</taxon>
        <taxon>Kickxellaceae</taxon>
        <taxon>Coemansia</taxon>
    </lineage>
</organism>
<evidence type="ECO:0000256" key="2">
    <source>
        <dbReference type="ARBA" id="ARBA00022692"/>
    </source>
</evidence>
<feature type="transmembrane region" description="Helical" evidence="5">
    <location>
        <begin position="199"/>
        <end position="217"/>
    </location>
</feature>
<dbReference type="EMBL" id="JANBTW010000013">
    <property type="protein sequence ID" value="KAJ2679322.1"/>
    <property type="molecule type" value="Genomic_DNA"/>
</dbReference>
<evidence type="ECO:0000256" key="4">
    <source>
        <dbReference type="ARBA" id="ARBA00023136"/>
    </source>
</evidence>
<gene>
    <name evidence="7" type="ORF">GGI25_001679</name>
</gene>
<dbReference type="GO" id="GO:0016020">
    <property type="term" value="C:membrane"/>
    <property type="evidence" value="ECO:0007669"/>
    <property type="project" value="UniProtKB-SubCell"/>
</dbReference>
<dbReference type="OrthoDB" id="102260at2759"/>
<evidence type="ECO:0000256" key="1">
    <source>
        <dbReference type="ARBA" id="ARBA00004141"/>
    </source>
</evidence>
<evidence type="ECO:0000256" key="5">
    <source>
        <dbReference type="SAM" id="Phobius"/>
    </source>
</evidence>
<keyword evidence="4 5" id="KW-0472">Membrane</keyword>
<evidence type="ECO:0000256" key="3">
    <source>
        <dbReference type="ARBA" id="ARBA00022989"/>
    </source>
</evidence>
<dbReference type="Pfam" id="PF13886">
    <property type="entry name" value="TM7S3_TM198"/>
    <property type="match status" value="1"/>
</dbReference>
<keyword evidence="2 5" id="KW-0812">Transmembrane</keyword>
<feature type="domain" description="TM7S3/TM198-like" evidence="6">
    <location>
        <begin position="10"/>
        <end position="215"/>
    </location>
</feature>
<name>A0A9W8KYA7_9FUNG</name>
<proteinExistence type="predicted"/>
<comment type="subcellular location">
    <subcellularLocation>
        <location evidence="1">Membrane</location>
        <topology evidence="1">Multi-pass membrane protein</topology>
    </subcellularLocation>
</comment>
<dbReference type="AlphaFoldDB" id="A0A9W8KYA7"/>
<evidence type="ECO:0000313" key="8">
    <source>
        <dbReference type="Proteomes" id="UP001151518"/>
    </source>
</evidence>
<comment type="caution">
    <text evidence="7">The sequence shown here is derived from an EMBL/GenBank/DDBJ whole genome shotgun (WGS) entry which is preliminary data.</text>
</comment>
<feature type="transmembrane region" description="Helical" evidence="5">
    <location>
        <begin position="31"/>
        <end position="52"/>
    </location>
</feature>
<protein>
    <recommendedName>
        <fullName evidence="6">TM7S3/TM198-like domain-containing protein</fullName>
    </recommendedName>
</protein>
<dbReference type="InterPro" id="IPR025256">
    <property type="entry name" value="TM7S3/TM198-like_dom"/>
</dbReference>